<protein>
    <submittedName>
        <fullName evidence="1">Uncharacterized protein</fullName>
    </submittedName>
</protein>
<name>A0A8S5PKS4_9CAUD</name>
<sequence length="141" mass="16243">MKREKALQIATNFYTFRMGSEPVSMTVKYEDPKDGRVVLVAADHDIEEDEEVLYEIEINPMADSITMKKILCEFSASHFMQGTKQISELRQGDQFRLSGDCLVYEFCGSEFRFGCTRYMVRPTTGRGTQWISADVEVWPCK</sequence>
<reference evidence="1" key="1">
    <citation type="journal article" date="2021" name="Proc. Natl. Acad. Sci. U.S.A.">
        <title>A Catalog of Tens of Thousands of Viruses from Human Metagenomes Reveals Hidden Associations with Chronic Diseases.</title>
        <authorList>
            <person name="Tisza M.J."/>
            <person name="Buck C.B."/>
        </authorList>
    </citation>
    <scope>NUCLEOTIDE SEQUENCE</scope>
    <source>
        <strain evidence="1">CtcUB23</strain>
    </source>
</reference>
<accession>A0A8S5PKS4</accession>
<organism evidence="1">
    <name type="scientific">Siphoviridae sp. ctcUB23</name>
    <dbReference type="NCBI Taxonomy" id="2825573"/>
    <lineage>
        <taxon>Viruses</taxon>
        <taxon>Duplodnaviria</taxon>
        <taxon>Heunggongvirae</taxon>
        <taxon>Uroviricota</taxon>
        <taxon>Caudoviricetes</taxon>
    </lineage>
</organism>
<dbReference type="EMBL" id="BK015445">
    <property type="protein sequence ID" value="DAE07083.1"/>
    <property type="molecule type" value="Genomic_DNA"/>
</dbReference>
<proteinExistence type="predicted"/>
<evidence type="ECO:0000313" key="1">
    <source>
        <dbReference type="EMBL" id="DAE07083.1"/>
    </source>
</evidence>